<evidence type="ECO:0000313" key="2">
    <source>
        <dbReference type="Proteomes" id="UP001461498"/>
    </source>
</evidence>
<dbReference type="AlphaFoldDB" id="A0AAW1CY39"/>
<accession>A0AAW1CY39</accession>
<dbReference type="Proteomes" id="UP001461498">
    <property type="component" value="Unassembled WGS sequence"/>
</dbReference>
<evidence type="ECO:0000313" key="1">
    <source>
        <dbReference type="EMBL" id="KAK9503386.1"/>
    </source>
</evidence>
<sequence>MVIPPWIIDPYGDKEETNVIIQEELIFEGRTGFGHSSIFSDMQASEARTNLVSLASF</sequence>
<gene>
    <name evidence="1" type="ORF">O3M35_009947</name>
</gene>
<reference evidence="1 2" key="1">
    <citation type="submission" date="2022-12" db="EMBL/GenBank/DDBJ databases">
        <title>Chromosome-level genome assembly of true bugs.</title>
        <authorList>
            <person name="Ma L."/>
            <person name="Li H."/>
        </authorList>
    </citation>
    <scope>NUCLEOTIDE SEQUENCE [LARGE SCALE GENOMIC DNA]</scope>
    <source>
        <strain evidence="1">Lab_2022b</strain>
    </source>
</reference>
<dbReference type="EMBL" id="JAPXFL010000007">
    <property type="protein sequence ID" value="KAK9503386.1"/>
    <property type="molecule type" value="Genomic_DNA"/>
</dbReference>
<keyword evidence="2" id="KW-1185">Reference proteome</keyword>
<protein>
    <submittedName>
        <fullName evidence="1">Uncharacterized protein</fullName>
    </submittedName>
</protein>
<comment type="caution">
    <text evidence="1">The sequence shown here is derived from an EMBL/GenBank/DDBJ whole genome shotgun (WGS) entry which is preliminary data.</text>
</comment>
<organism evidence="1 2">
    <name type="scientific">Rhynocoris fuscipes</name>
    <dbReference type="NCBI Taxonomy" id="488301"/>
    <lineage>
        <taxon>Eukaryota</taxon>
        <taxon>Metazoa</taxon>
        <taxon>Ecdysozoa</taxon>
        <taxon>Arthropoda</taxon>
        <taxon>Hexapoda</taxon>
        <taxon>Insecta</taxon>
        <taxon>Pterygota</taxon>
        <taxon>Neoptera</taxon>
        <taxon>Paraneoptera</taxon>
        <taxon>Hemiptera</taxon>
        <taxon>Heteroptera</taxon>
        <taxon>Panheteroptera</taxon>
        <taxon>Cimicomorpha</taxon>
        <taxon>Reduviidae</taxon>
        <taxon>Harpactorinae</taxon>
        <taxon>Harpactorini</taxon>
        <taxon>Rhynocoris</taxon>
    </lineage>
</organism>
<name>A0AAW1CY39_9HEMI</name>
<proteinExistence type="predicted"/>